<dbReference type="Gene3D" id="1.25.10.10">
    <property type="entry name" value="Leucine-rich Repeat Variant"/>
    <property type="match status" value="5"/>
</dbReference>
<evidence type="ECO:0000256" key="1">
    <source>
        <dbReference type="ARBA" id="ARBA00004496"/>
    </source>
</evidence>
<name>D6X1U0_TRICA</name>
<dbReference type="InterPro" id="IPR055443">
    <property type="entry name" value="HEAT_ECM29"/>
</dbReference>
<evidence type="ECO:0000259" key="5">
    <source>
        <dbReference type="Pfam" id="PF13001"/>
    </source>
</evidence>
<keyword evidence="2" id="KW-0963">Cytoplasm</keyword>
<dbReference type="GO" id="GO:0036503">
    <property type="term" value="P:ERAD pathway"/>
    <property type="evidence" value="ECO:0000318"/>
    <property type="project" value="GO_Central"/>
</dbReference>
<feature type="domain" description="ECM29 ARM-like repeats" evidence="6">
    <location>
        <begin position="601"/>
        <end position="779"/>
    </location>
</feature>
<dbReference type="InParanoid" id="D6X1U0"/>
<reference evidence="8 9" key="1">
    <citation type="journal article" date="2008" name="Nature">
        <title>The genome of the model beetle and pest Tribolium castaneum.</title>
        <authorList>
            <consortium name="Tribolium Genome Sequencing Consortium"/>
            <person name="Richards S."/>
            <person name="Gibbs R.A."/>
            <person name="Weinstock G.M."/>
            <person name="Brown S.J."/>
            <person name="Denell R."/>
            <person name="Beeman R.W."/>
            <person name="Gibbs R."/>
            <person name="Beeman R.W."/>
            <person name="Brown S.J."/>
            <person name="Bucher G."/>
            <person name="Friedrich M."/>
            <person name="Grimmelikhuijzen C.J."/>
            <person name="Klingler M."/>
            <person name="Lorenzen M."/>
            <person name="Richards S."/>
            <person name="Roth S."/>
            <person name="Schroder R."/>
            <person name="Tautz D."/>
            <person name="Zdobnov E.M."/>
            <person name="Muzny D."/>
            <person name="Gibbs R.A."/>
            <person name="Weinstock G.M."/>
            <person name="Attaway T."/>
            <person name="Bell S."/>
            <person name="Buhay C.J."/>
            <person name="Chandrabose M.N."/>
            <person name="Chavez D."/>
            <person name="Clerk-Blankenburg K.P."/>
            <person name="Cree A."/>
            <person name="Dao M."/>
            <person name="Davis C."/>
            <person name="Chacko J."/>
            <person name="Dinh H."/>
            <person name="Dugan-Rocha S."/>
            <person name="Fowler G."/>
            <person name="Garner T.T."/>
            <person name="Garnes J."/>
            <person name="Gnirke A."/>
            <person name="Hawes A."/>
            <person name="Hernandez J."/>
            <person name="Hines S."/>
            <person name="Holder M."/>
            <person name="Hume J."/>
            <person name="Jhangiani S.N."/>
            <person name="Joshi V."/>
            <person name="Khan Z.M."/>
            <person name="Jackson L."/>
            <person name="Kovar C."/>
            <person name="Kowis A."/>
            <person name="Lee S."/>
            <person name="Lewis L.R."/>
            <person name="Margolis J."/>
            <person name="Morgan M."/>
            <person name="Nazareth L.V."/>
            <person name="Nguyen N."/>
            <person name="Okwuonu G."/>
            <person name="Parker D."/>
            <person name="Richards S."/>
            <person name="Ruiz S.J."/>
            <person name="Santibanez J."/>
            <person name="Savard J."/>
            <person name="Scherer S.E."/>
            <person name="Schneider B."/>
            <person name="Sodergren E."/>
            <person name="Tautz D."/>
            <person name="Vattahil S."/>
            <person name="Villasana D."/>
            <person name="White C.S."/>
            <person name="Wright R."/>
            <person name="Park Y."/>
            <person name="Beeman R.W."/>
            <person name="Lord J."/>
            <person name="Oppert B."/>
            <person name="Lorenzen M."/>
            <person name="Brown S."/>
            <person name="Wang L."/>
            <person name="Savard J."/>
            <person name="Tautz D."/>
            <person name="Richards S."/>
            <person name="Weinstock G."/>
            <person name="Gibbs R.A."/>
            <person name="Liu Y."/>
            <person name="Worley K."/>
            <person name="Weinstock G."/>
            <person name="Elsik C.G."/>
            <person name="Reese J.T."/>
            <person name="Elhaik E."/>
            <person name="Landan G."/>
            <person name="Graur D."/>
            <person name="Arensburger P."/>
            <person name="Atkinson P."/>
            <person name="Beeman R.W."/>
            <person name="Beidler J."/>
            <person name="Brown S.J."/>
            <person name="Demuth J.P."/>
            <person name="Drury D.W."/>
            <person name="Du Y.Z."/>
            <person name="Fujiwara H."/>
            <person name="Lorenzen M."/>
            <person name="Maselli V."/>
            <person name="Osanai M."/>
            <person name="Park Y."/>
            <person name="Robertson H.M."/>
            <person name="Tu Z."/>
            <person name="Wang J.J."/>
            <person name="Wang S."/>
            <person name="Richards S."/>
            <person name="Song H."/>
            <person name="Zhang L."/>
            <person name="Sodergren E."/>
            <person name="Werner D."/>
            <person name="Stanke M."/>
            <person name="Morgenstern B."/>
            <person name="Solovyev V."/>
            <person name="Kosarev P."/>
            <person name="Brown G."/>
            <person name="Chen H.C."/>
            <person name="Ermolaeva O."/>
            <person name="Hlavina W."/>
            <person name="Kapustin Y."/>
            <person name="Kiryutin B."/>
            <person name="Kitts P."/>
            <person name="Maglott D."/>
            <person name="Pruitt K."/>
            <person name="Sapojnikov V."/>
            <person name="Souvorov A."/>
            <person name="Mackey A.J."/>
            <person name="Waterhouse R.M."/>
            <person name="Wyder S."/>
            <person name="Zdobnov E.M."/>
            <person name="Zdobnov E.M."/>
            <person name="Wyder S."/>
            <person name="Kriventseva E.V."/>
            <person name="Kadowaki T."/>
            <person name="Bork P."/>
            <person name="Aranda M."/>
            <person name="Bao R."/>
            <person name="Beermann A."/>
            <person name="Berns N."/>
            <person name="Bolognesi R."/>
            <person name="Bonneton F."/>
            <person name="Bopp D."/>
            <person name="Brown S.J."/>
            <person name="Bucher G."/>
            <person name="Butts T."/>
            <person name="Chaumot A."/>
            <person name="Denell R.E."/>
            <person name="Ferrier D.E."/>
            <person name="Friedrich M."/>
            <person name="Gordon C.M."/>
            <person name="Jindra M."/>
            <person name="Klingler M."/>
            <person name="Lan Q."/>
            <person name="Lattorff H.M."/>
            <person name="Laudet V."/>
            <person name="von Levetsow C."/>
            <person name="Liu Z."/>
            <person name="Lutz R."/>
            <person name="Lynch J.A."/>
            <person name="da Fonseca R.N."/>
            <person name="Posnien N."/>
            <person name="Reuter R."/>
            <person name="Roth S."/>
            <person name="Savard J."/>
            <person name="Schinko J.B."/>
            <person name="Schmitt C."/>
            <person name="Schoppmeier M."/>
            <person name="Schroder R."/>
            <person name="Shippy T.D."/>
            <person name="Simonnet F."/>
            <person name="Marques-Souza H."/>
            <person name="Tautz D."/>
            <person name="Tomoyasu Y."/>
            <person name="Trauner J."/>
            <person name="Van der Zee M."/>
            <person name="Vervoort M."/>
            <person name="Wittkopp N."/>
            <person name="Wimmer E.A."/>
            <person name="Yang X."/>
            <person name="Jones A.K."/>
            <person name="Sattelle D.B."/>
            <person name="Ebert P.R."/>
            <person name="Nelson D."/>
            <person name="Scott J.G."/>
            <person name="Beeman R.W."/>
            <person name="Muthukrishnan S."/>
            <person name="Kramer K.J."/>
            <person name="Arakane Y."/>
            <person name="Beeman R.W."/>
            <person name="Zhu Q."/>
            <person name="Hogenkamp D."/>
            <person name="Dixit R."/>
            <person name="Oppert B."/>
            <person name="Jiang H."/>
            <person name="Zou Z."/>
            <person name="Marshall J."/>
            <person name="Elpidina E."/>
            <person name="Vinokurov K."/>
            <person name="Oppert C."/>
            <person name="Zou Z."/>
            <person name="Evans J."/>
            <person name="Lu Z."/>
            <person name="Zhao P."/>
            <person name="Sumathipala N."/>
            <person name="Altincicek B."/>
            <person name="Vilcinskas A."/>
            <person name="Williams M."/>
            <person name="Hultmark D."/>
            <person name="Hetru C."/>
            <person name="Jiang H."/>
            <person name="Grimmelikhuijzen C.J."/>
            <person name="Hauser F."/>
            <person name="Cazzamali G."/>
            <person name="Williamson M."/>
            <person name="Park Y."/>
            <person name="Li B."/>
            <person name="Tanaka Y."/>
            <person name="Predel R."/>
            <person name="Neupert S."/>
            <person name="Schachtner J."/>
            <person name="Verleyen P."/>
            <person name="Raible F."/>
            <person name="Bork P."/>
            <person name="Friedrich M."/>
            <person name="Walden K.K."/>
            <person name="Robertson H.M."/>
            <person name="Angeli S."/>
            <person name="Foret S."/>
            <person name="Bucher G."/>
            <person name="Schuetz S."/>
            <person name="Maleszka R."/>
            <person name="Wimmer E.A."/>
            <person name="Beeman R.W."/>
            <person name="Lorenzen M."/>
            <person name="Tomoyasu Y."/>
            <person name="Miller S.C."/>
            <person name="Grossmann D."/>
            <person name="Bucher G."/>
        </authorList>
    </citation>
    <scope>NUCLEOTIDE SEQUENCE [LARGE SCALE GENOMIC DNA]</scope>
    <source>
        <strain evidence="8 9">Georgia GA2</strain>
    </source>
</reference>
<dbReference type="EMBL" id="KQ971371">
    <property type="protein sequence ID" value="EFA09963.2"/>
    <property type="molecule type" value="Genomic_DNA"/>
</dbReference>
<keyword evidence="3" id="KW-0677">Repeat</keyword>
<dbReference type="Pfam" id="PF23731">
    <property type="entry name" value="ARM_ECM29_C"/>
    <property type="match status" value="1"/>
</dbReference>
<dbReference type="InterPro" id="IPR016024">
    <property type="entry name" value="ARM-type_fold"/>
</dbReference>
<dbReference type="GO" id="GO:0043248">
    <property type="term" value="P:proteasome assembly"/>
    <property type="evidence" value="ECO:0007669"/>
    <property type="project" value="InterPro"/>
</dbReference>
<dbReference type="PANTHER" id="PTHR23346:SF19">
    <property type="entry name" value="PROTEASOME ADAPTER AND SCAFFOLD PROTEIN ECM29"/>
    <property type="match status" value="1"/>
</dbReference>
<gene>
    <name evidence="8" type="primary">AUGUSTUS-3.0.2_12120</name>
    <name evidence="8" type="ORF">TcasGA2_TC012120</name>
</gene>
<dbReference type="OMA" id="CRIKDIE"/>
<evidence type="ECO:0000256" key="3">
    <source>
        <dbReference type="ARBA" id="ARBA00022737"/>
    </source>
</evidence>
<evidence type="ECO:0000256" key="2">
    <source>
        <dbReference type="ARBA" id="ARBA00022490"/>
    </source>
</evidence>
<organism evidence="8 9">
    <name type="scientific">Tribolium castaneum</name>
    <name type="common">Red flour beetle</name>
    <dbReference type="NCBI Taxonomy" id="7070"/>
    <lineage>
        <taxon>Eukaryota</taxon>
        <taxon>Metazoa</taxon>
        <taxon>Ecdysozoa</taxon>
        <taxon>Arthropoda</taxon>
        <taxon>Hexapoda</taxon>
        <taxon>Insecta</taxon>
        <taxon>Pterygota</taxon>
        <taxon>Neoptera</taxon>
        <taxon>Endopterygota</taxon>
        <taxon>Coleoptera</taxon>
        <taxon>Polyphaga</taxon>
        <taxon>Cucujiformia</taxon>
        <taxon>Tenebrionidae</taxon>
        <taxon>Tenebrionidae incertae sedis</taxon>
        <taxon>Tribolium</taxon>
    </lineage>
</organism>
<dbReference type="Proteomes" id="UP000007266">
    <property type="component" value="Linkage group 9"/>
</dbReference>
<dbReference type="GO" id="GO:0060090">
    <property type="term" value="F:molecular adaptor activity"/>
    <property type="evidence" value="ECO:0000318"/>
    <property type="project" value="GO_Central"/>
</dbReference>
<dbReference type="InterPro" id="IPR055444">
    <property type="entry name" value="ARM_ECM29"/>
</dbReference>
<dbReference type="Pfam" id="PF23702">
    <property type="entry name" value="ARM_ECM29"/>
    <property type="match status" value="1"/>
</dbReference>
<dbReference type="HOGENOM" id="CLU_000880_2_1_1"/>
<dbReference type="InterPro" id="IPR011989">
    <property type="entry name" value="ARM-like"/>
</dbReference>
<evidence type="ECO:0000259" key="7">
    <source>
        <dbReference type="Pfam" id="PF24492"/>
    </source>
</evidence>
<dbReference type="STRING" id="7070.D6X1U0"/>
<keyword evidence="9" id="KW-1185">Reference proteome</keyword>
<dbReference type="FunCoup" id="D6X1U0">
    <property type="interactions" value="1709"/>
</dbReference>
<dbReference type="KEGG" id="tca:100142216"/>
<proteinExistence type="predicted"/>
<comment type="subcellular location">
    <subcellularLocation>
        <location evidence="1">Cytoplasm</location>
    </subcellularLocation>
</comment>
<reference evidence="8 9" key="2">
    <citation type="journal article" date="2010" name="Nucleic Acids Res.">
        <title>BeetleBase in 2010: revisions to provide comprehensive genomic information for Tribolium castaneum.</title>
        <authorList>
            <person name="Kim H.S."/>
            <person name="Murphy T."/>
            <person name="Xia J."/>
            <person name="Caragea D."/>
            <person name="Park Y."/>
            <person name="Beeman R.W."/>
            <person name="Lorenzen M.D."/>
            <person name="Butcher S."/>
            <person name="Manak J.R."/>
            <person name="Brown S.J."/>
        </authorList>
    </citation>
    <scope>GENOME REANNOTATION</scope>
    <source>
        <strain evidence="8 9">Georgia GA2</strain>
    </source>
</reference>
<evidence type="ECO:0000259" key="6">
    <source>
        <dbReference type="Pfam" id="PF23702"/>
    </source>
</evidence>
<keyword evidence="4 8" id="KW-0647">Proteasome</keyword>
<dbReference type="PANTHER" id="PTHR23346">
    <property type="entry name" value="TRANSLATIONAL ACTIVATOR GCN1-RELATED"/>
    <property type="match status" value="1"/>
</dbReference>
<dbReference type="GO" id="GO:0000502">
    <property type="term" value="C:proteasome complex"/>
    <property type="evidence" value="ECO:0007669"/>
    <property type="project" value="UniProtKB-KW"/>
</dbReference>
<feature type="domain" description="Proteasome adapter and scaffold protein ECM29 HEAT-repeat" evidence="7">
    <location>
        <begin position="1263"/>
        <end position="1424"/>
    </location>
</feature>
<dbReference type="Pfam" id="PF24492">
    <property type="entry name" value="HEAT_ECM29"/>
    <property type="match status" value="1"/>
</dbReference>
<feature type="domain" description="Proteasome component Ecm29 N-terminal" evidence="5">
    <location>
        <begin position="13"/>
        <end position="504"/>
    </location>
</feature>
<evidence type="ECO:0000313" key="9">
    <source>
        <dbReference type="Proteomes" id="UP000007266"/>
    </source>
</evidence>
<accession>D6X1U0</accession>
<dbReference type="InterPro" id="IPR024372">
    <property type="entry name" value="Ecm29_N"/>
</dbReference>
<dbReference type="SUPFAM" id="SSF48371">
    <property type="entry name" value="ARM repeat"/>
    <property type="match status" value="4"/>
</dbReference>
<sequence>MAMADSANELMLLERVFLRLGSADSDEQLQNLLSKFLTPVLLKLASPEESVRKKVMELLIHVNKRVKTRPQIQLPVEDLIKQYQDPASTSFVTNFTIIYIKLGFPRLSADRQAELVPVILNALEQKPVAHLDSILLLVVLVLGKVKVPTEPEKVATLFGLNEKPQIAKHLLDMLLDMLLLPYGALSPQTPENEQRSVSLPVPPCMSLHSFKRITLNNPLKPEELEEIKLGIVRFLAHGVFKDEDILIHLVVAAADTRFTVANLADMELKKVVGSVDWGSLSVVMPLFTMFLGSQSKNLKEDQIKSAASTRIRLKLLTYLCRITGKAFAFPASIQLIFDSLYGSNTNTRLKTLALNFTMNLVRYADEGPLSKVAPVLLSGLQKLIKEGEETHQGQAYVLIGALAQRFPKIVYHDINLLEMFFKNLESANPDLKLQIREGLLNLILAYKFDVCLEEADKDGRLNILFALIKFRMSSEESMVRFVAVRTLATIFPPEHVPSKYLLLLLTGDSKDDVSAEAFKALYGTSRKTEIDLSKKNKIITPQFPEIVSYVHSEAESLVKDTAKRFSVGNHFLPFNLRTYVELIIYLRLCLVRNLEVPLTRDILNHPCEHTPVIREYLQGLYDPNKSIETNPILQYTSLVKQLLLANPSVEPLSCMVEIIGCVPQLSSVLFKDTQWVRDQLNSTKEEVREYASTLYSLVLSPDSKEFESAINFLLKQSESKNLEAQHGALLALGACVQFALTYNSVSRDVHKKTVSTLVTFLKHQNPQLVGAACSSLGLIVQKSALPLDDGKPKEIGSPDAKRPANDIITKMDVVNRLMDVMNNTKLSAKIREKAAKSLGLMCVGEKFPHTKEIIQGLVNTSKDTKDVEVHFTIGESLVMCCQSVWSPEARNAWTTLPKDYVPNTSEAMVDDNLDCLLDELLKLAKMPHPNSKQASCIWLLAILKGCGEREPITKKLQMLQNTFMDLLCENNDIVQDAASKGLCVVYDTYKSEELLTALVKQLTSGTRQVTQVTDDTKLFEEGQLGTAPTGGNLTTYKELCSLASDLNKPDLIYQFMHLANHNAIWCSKKGAAFGFSSIAERCGEDLKAHLPLIIPKLYRYQFDPTPNIQASMHNIWRVLVSEPQKTLDQYYDQILADLLENLNSGQYRVRQSCCLALQDFLKGAGNRSIHDCVNSMDELWSKLFRVMDDHHEATRLTANKTARVLSKLCIRGCDVGQGKAGVKMVEAILPPLLNNGITNPVAEIRLISLQTISELVGSAGSQLKPFLPKLIPALLQATGELESTKLSYLSTMLGAQSQAQEAVDSARASFAKSHFTTETVSKSLQYADASILEELVPKIVELLKGSVGLGTRIACTHFVTLLVVQMGQDLQPYTGKLLAALVNGLTDRNAAIRKHYASAIGHLVSTAKESSLEKLFAKLQHWYFEREDDSIRSACAYTIQSIGIHNQEVLKSHSEVILPLVFFAMHCEKTPETESTLEVWTEIWSEHSPGTETGIRQNIEVICDILKTALESPSWTMKAQAASAVSTVASKLGTTMDAKHRNALINILLNGLSGRTWNGKDKLLKALASICSNCRDSIKEDEGVNVDLIIDAVIKESRKDEIGYKIKALGSLGDVLSALEVDKFDEVYAIIQSILTDDNSVKEEDEDISSEEMVKKRENSIKLKETAYETLGKTWPAKSKLTQDKYGEMFVEHCVKCLPCITRSVQVSVVSALYNYVDKLILLNEELAADDKKKLGRIVDKIIIAIKYALGISKHTRLRKESLNVVFCMGNKLKQKNHAEEFQKLREMFDQALVDISGDNQPEIKSRLTDIKNLLKTN</sequence>
<dbReference type="Pfam" id="PF13001">
    <property type="entry name" value="ECM29_N"/>
    <property type="match status" value="1"/>
</dbReference>
<dbReference type="OrthoDB" id="16066at2759"/>
<dbReference type="eggNOG" id="KOG0915">
    <property type="taxonomic scope" value="Eukaryota"/>
</dbReference>
<dbReference type="GO" id="GO:0005634">
    <property type="term" value="C:nucleus"/>
    <property type="evidence" value="ECO:0000318"/>
    <property type="project" value="GO_Central"/>
</dbReference>
<dbReference type="GO" id="GO:0005737">
    <property type="term" value="C:cytoplasm"/>
    <property type="evidence" value="ECO:0000318"/>
    <property type="project" value="GO_Central"/>
</dbReference>
<evidence type="ECO:0000256" key="4">
    <source>
        <dbReference type="ARBA" id="ARBA00022942"/>
    </source>
</evidence>
<evidence type="ECO:0000313" key="8">
    <source>
        <dbReference type="EMBL" id="EFA09963.2"/>
    </source>
</evidence>
<protein>
    <submittedName>
        <fullName evidence="8">Proteasome-associated protein ECM29 homolog-like Protein</fullName>
    </submittedName>
</protein>